<evidence type="ECO:0000256" key="11">
    <source>
        <dbReference type="ARBA" id="ARBA00022842"/>
    </source>
</evidence>
<keyword evidence="6" id="KW-0808">Transferase</keyword>
<comment type="catalytic activity">
    <reaction evidence="14">
        <text>2-(2-carboxy-4-methylthiazol-5-yl)ethyl phosphate + 4-amino-2-methyl-5-(diphosphooxymethyl)pyrimidine + 2 H(+) = thiamine phosphate + CO2 + diphosphate</text>
        <dbReference type="Rhea" id="RHEA:47848"/>
        <dbReference type="ChEBI" id="CHEBI:15378"/>
        <dbReference type="ChEBI" id="CHEBI:16526"/>
        <dbReference type="ChEBI" id="CHEBI:33019"/>
        <dbReference type="ChEBI" id="CHEBI:37575"/>
        <dbReference type="ChEBI" id="CHEBI:57841"/>
        <dbReference type="ChEBI" id="CHEBI:62890"/>
        <dbReference type="EC" id="2.5.1.3"/>
    </reaction>
</comment>
<evidence type="ECO:0000256" key="10">
    <source>
        <dbReference type="ARBA" id="ARBA00022840"/>
    </source>
</evidence>
<comment type="similarity">
    <text evidence="16">In the C-terminal section; belongs to the Thz kinase family.</text>
</comment>
<keyword evidence="9" id="KW-0418">Kinase</keyword>
<keyword evidence="12" id="KW-0784">Thiamine biosynthesis</keyword>
<dbReference type="Gene3D" id="3.20.20.70">
    <property type="entry name" value="Aldolase class I"/>
    <property type="match status" value="1"/>
</dbReference>
<evidence type="ECO:0000256" key="9">
    <source>
        <dbReference type="ARBA" id="ARBA00022777"/>
    </source>
</evidence>
<sequence>MTDAPKKVDYTLYLVTDSTMLPPGTDFFEQVEKTLANGAVTIVQLREKNIDTKDFVAKAKKLHEITKKYNVPLIINDRVDVALACDAEGVHVGQEDLDVPALRKLIGKNKIIGVSTHDPTEIKRAIAEGADYVGIGAVYGTKTKDLTREPIGTVGLKEILLAADNKIPAVAIGGINPSNVQRVLYFSATPEKNIKVSGVAVVSAIMANSDSAEASRVLRALIEENPSWDLTAKIPWDEKFSQENILTDISDLLSRVNAVKPLVHHITNDVVKNFSANVTIATGGSPVMSECVDEFSDFAEYPNAGCLINMGTPTLEGVTLYRQAGGEYNKRGKTVVFDPVGAGATRLRTKACLELLQHVAFDVVKGNDGEIYAAAGLKSPTKQRGVDSDTDADNEARFQAAYKLAQDYRTIVLMTGPEDLLVDEHGNALIFANGSEYLSLITGSGCSLGSLITTVLATDKSLLDQIEDRMPYGNFLATAAAIALYTVASEQAANFPTCTGPGTFVPLFLDQLHAISKENRLGNTKWLSRINIRPFKHD</sequence>
<evidence type="ECO:0000259" key="18">
    <source>
        <dbReference type="Pfam" id="PF02581"/>
    </source>
</evidence>
<comment type="catalytic activity">
    <reaction evidence="13">
        <text>4-methyl-5-(2-phosphooxyethyl)-thiazole + 4-amino-2-methyl-5-(diphosphooxymethyl)pyrimidine + H(+) = thiamine phosphate + diphosphate</text>
        <dbReference type="Rhea" id="RHEA:22328"/>
        <dbReference type="ChEBI" id="CHEBI:15378"/>
        <dbReference type="ChEBI" id="CHEBI:33019"/>
        <dbReference type="ChEBI" id="CHEBI:37575"/>
        <dbReference type="ChEBI" id="CHEBI:57841"/>
        <dbReference type="ChEBI" id="CHEBI:58296"/>
        <dbReference type="EC" id="2.5.1.3"/>
    </reaction>
</comment>
<evidence type="ECO:0000313" key="20">
    <source>
        <dbReference type="Proteomes" id="UP000398389"/>
    </source>
</evidence>
<organism evidence="19 20">
    <name type="scientific">Magnusiomyces paraingens</name>
    <dbReference type="NCBI Taxonomy" id="2606893"/>
    <lineage>
        <taxon>Eukaryota</taxon>
        <taxon>Fungi</taxon>
        <taxon>Dikarya</taxon>
        <taxon>Ascomycota</taxon>
        <taxon>Saccharomycotina</taxon>
        <taxon>Dipodascomycetes</taxon>
        <taxon>Dipodascales</taxon>
        <taxon>Dipodascaceae</taxon>
        <taxon>Magnusiomyces</taxon>
    </lineage>
</organism>
<dbReference type="GO" id="GO:0004789">
    <property type="term" value="F:thiamine-phosphate diphosphorylase activity"/>
    <property type="evidence" value="ECO:0007669"/>
    <property type="project" value="UniProtKB-EC"/>
</dbReference>
<comment type="catalytic activity">
    <reaction evidence="15">
        <text>2-[(2R,5Z)-2-carboxy-4-methylthiazol-5(2H)-ylidene]ethyl phosphate + 4-amino-2-methyl-5-(diphosphooxymethyl)pyrimidine + 2 H(+) = thiamine phosphate + CO2 + diphosphate</text>
        <dbReference type="Rhea" id="RHEA:47844"/>
        <dbReference type="ChEBI" id="CHEBI:15378"/>
        <dbReference type="ChEBI" id="CHEBI:16526"/>
        <dbReference type="ChEBI" id="CHEBI:33019"/>
        <dbReference type="ChEBI" id="CHEBI:37575"/>
        <dbReference type="ChEBI" id="CHEBI:57841"/>
        <dbReference type="ChEBI" id="CHEBI:62899"/>
        <dbReference type="EC" id="2.5.1.3"/>
    </reaction>
</comment>
<dbReference type="GO" id="GO:0000287">
    <property type="term" value="F:magnesium ion binding"/>
    <property type="evidence" value="ECO:0007669"/>
    <property type="project" value="InterPro"/>
</dbReference>
<evidence type="ECO:0000313" key="19">
    <source>
        <dbReference type="EMBL" id="VVT57511.1"/>
    </source>
</evidence>
<comment type="similarity">
    <text evidence="17">In the N-terminal section; belongs to the thiamine-phosphate synthase family.</text>
</comment>
<comment type="cofactor">
    <cofactor evidence="2">
        <name>Mg(2+)</name>
        <dbReference type="ChEBI" id="CHEBI:18420"/>
    </cofactor>
</comment>
<dbReference type="CDD" id="cd01170">
    <property type="entry name" value="THZ_kinase"/>
    <property type="match status" value="1"/>
</dbReference>
<evidence type="ECO:0000256" key="13">
    <source>
        <dbReference type="ARBA" id="ARBA00047334"/>
    </source>
</evidence>
<dbReference type="PRINTS" id="PR01099">
    <property type="entry name" value="HYETHTZKNASE"/>
</dbReference>
<feature type="domain" description="Thiamine phosphate synthase/TenI" evidence="18">
    <location>
        <begin position="12"/>
        <end position="205"/>
    </location>
</feature>
<dbReference type="GO" id="GO:0009228">
    <property type="term" value="P:thiamine biosynthetic process"/>
    <property type="evidence" value="ECO:0007669"/>
    <property type="project" value="UniProtKB-KW"/>
</dbReference>
<evidence type="ECO:0000256" key="8">
    <source>
        <dbReference type="ARBA" id="ARBA00022741"/>
    </source>
</evidence>
<dbReference type="NCBIfam" id="NF006830">
    <property type="entry name" value="PRK09355.1"/>
    <property type="match status" value="1"/>
</dbReference>
<accession>A0A5E8C697</accession>
<evidence type="ECO:0000256" key="15">
    <source>
        <dbReference type="ARBA" id="ARBA00047883"/>
    </source>
</evidence>
<proteinExistence type="inferred from homology"/>
<dbReference type="SUPFAM" id="SSF53613">
    <property type="entry name" value="Ribokinase-like"/>
    <property type="match status" value="1"/>
</dbReference>
<dbReference type="InterPro" id="IPR013785">
    <property type="entry name" value="Aldolase_TIM"/>
</dbReference>
<dbReference type="InterPro" id="IPR022998">
    <property type="entry name" value="ThiamineP_synth_TenI"/>
</dbReference>
<dbReference type="InterPro" id="IPR000417">
    <property type="entry name" value="Hyethyz_kinase"/>
</dbReference>
<comment type="pathway">
    <text evidence="4">Cofactor biosynthesis; thiamine diphosphate biosynthesis; 4-methyl-5-(2-phosphoethyl)-thiazole from 5-(2-hydroxyethyl)-4-methylthiazole: step 1/1.</text>
</comment>
<name>A0A5E8C697_9ASCO</name>
<dbReference type="CDD" id="cd00564">
    <property type="entry name" value="TMP_TenI"/>
    <property type="match status" value="1"/>
</dbReference>
<dbReference type="InterPro" id="IPR029056">
    <property type="entry name" value="Ribokinase-like"/>
</dbReference>
<reference evidence="19 20" key="1">
    <citation type="submission" date="2019-09" db="EMBL/GenBank/DDBJ databases">
        <authorList>
            <person name="Brejova B."/>
        </authorList>
    </citation>
    <scope>NUCLEOTIDE SEQUENCE [LARGE SCALE GENOMIC DNA]</scope>
</reference>
<keyword evidence="10" id="KW-0067">ATP-binding</keyword>
<dbReference type="Proteomes" id="UP000398389">
    <property type="component" value="Unassembled WGS sequence"/>
</dbReference>
<protein>
    <recommendedName>
        <fullName evidence="18">Thiamine phosphate synthase/TenI domain-containing protein</fullName>
    </recommendedName>
</protein>
<evidence type="ECO:0000256" key="6">
    <source>
        <dbReference type="ARBA" id="ARBA00022679"/>
    </source>
</evidence>
<dbReference type="PANTHER" id="PTHR20857:SF23">
    <property type="entry name" value="THIAMINE BIOSYNTHETIC BIFUNCTIONAL ENZYME"/>
    <property type="match status" value="1"/>
</dbReference>
<comment type="pathway">
    <text evidence="5">Cofactor biosynthesis; thiamine diphosphate biosynthesis; thiamine phosphate from 4-amino-2-methyl-5-diphosphomethylpyrimidine and 4-methyl-5-(2-phosphoethyl)-thiazole: step 1/1.</text>
</comment>
<dbReference type="GO" id="GO:0009229">
    <property type="term" value="P:thiamine diphosphate biosynthetic process"/>
    <property type="evidence" value="ECO:0007669"/>
    <property type="project" value="UniProtKB-UniPathway"/>
</dbReference>
<dbReference type="AlphaFoldDB" id="A0A5E8C697"/>
<evidence type="ECO:0000256" key="4">
    <source>
        <dbReference type="ARBA" id="ARBA00004868"/>
    </source>
</evidence>
<dbReference type="SUPFAM" id="SSF51391">
    <property type="entry name" value="Thiamin phosphate synthase"/>
    <property type="match status" value="1"/>
</dbReference>
<dbReference type="Pfam" id="PF02581">
    <property type="entry name" value="TMP-TENI"/>
    <property type="match status" value="1"/>
</dbReference>
<dbReference type="InterPro" id="IPR034291">
    <property type="entry name" value="TMP_synthase"/>
</dbReference>
<evidence type="ECO:0000256" key="2">
    <source>
        <dbReference type="ARBA" id="ARBA00001946"/>
    </source>
</evidence>
<dbReference type="GO" id="GO:0005524">
    <property type="term" value="F:ATP binding"/>
    <property type="evidence" value="ECO:0007669"/>
    <property type="project" value="UniProtKB-KW"/>
</dbReference>
<dbReference type="Pfam" id="PF02110">
    <property type="entry name" value="HK"/>
    <property type="match status" value="1"/>
</dbReference>
<dbReference type="PANTHER" id="PTHR20857">
    <property type="entry name" value="THIAMINE-PHOSPHATE PYROPHOSPHORYLASE"/>
    <property type="match status" value="1"/>
</dbReference>
<evidence type="ECO:0000256" key="3">
    <source>
        <dbReference type="ARBA" id="ARBA00003814"/>
    </source>
</evidence>
<evidence type="ECO:0000256" key="17">
    <source>
        <dbReference type="ARBA" id="ARBA00061283"/>
    </source>
</evidence>
<dbReference type="GO" id="GO:0004417">
    <property type="term" value="F:hydroxyethylthiazole kinase activity"/>
    <property type="evidence" value="ECO:0007669"/>
    <property type="project" value="UniProtKB-EC"/>
</dbReference>
<keyword evidence="20" id="KW-1185">Reference proteome</keyword>
<evidence type="ECO:0000256" key="16">
    <source>
        <dbReference type="ARBA" id="ARBA00061146"/>
    </source>
</evidence>
<keyword evidence="7" id="KW-0479">Metal-binding</keyword>
<dbReference type="OrthoDB" id="4994at2759"/>
<comment type="catalytic activity">
    <reaction evidence="1">
        <text>5-(2-hydroxyethyl)-4-methylthiazole + ATP = 4-methyl-5-(2-phosphooxyethyl)-thiazole + ADP + H(+)</text>
        <dbReference type="Rhea" id="RHEA:24212"/>
        <dbReference type="ChEBI" id="CHEBI:15378"/>
        <dbReference type="ChEBI" id="CHEBI:17957"/>
        <dbReference type="ChEBI" id="CHEBI:30616"/>
        <dbReference type="ChEBI" id="CHEBI:58296"/>
        <dbReference type="ChEBI" id="CHEBI:456216"/>
        <dbReference type="EC" id="2.7.1.50"/>
    </reaction>
</comment>
<dbReference type="FunFam" id="3.20.20.70:FF:000104">
    <property type="entry name" value="Thiamine biosynthetic bifunctional enzyme"/>
    <property type="match status" value="1"/>
</dbReference>
<dbReference type="GO" id="GO:0005737">
    <property type="term" value="C:cytoplasm"/>
    <property type="evidence" value="ECO:0007669"/>
    <property type="project" value="TreeGrafter"/>
</dbReference>
<dbReference type="HAMAP" id="MF_00097">
    <property type="entry name" value="TMP_synthase"/>
    <property type="match status" value="1"/>
</dbReference>
<keyword evidence="8" id="KW-0547">Nucleotide-binding</keyword>
<dbReference type="UniPathway" id="UPA00060">
    <property type="reaction ID" value="UER00139"/>
</dbReference>
<dbReference type="GeneID" id="43584546"/>
<evidence type="ECO:0000256" key="7">
    <source>
        <dbReference type="ARBA" id="ARBA00022723"/>
    </source>
</evidence>
<evidence type="ECO:0000256" key="12">
    <source>
        <dbReference type="ARBA" id="ARBA00022977"/>
    </source>
</evidence>
<evidence type="ECO:0000256" key="1">
    <source>
        <dbReference type="ARBA" id="ARBA00001771"/>
    </source>
</evidence>
<dbReference type="InterPro" id="IPR036206">
    <property type="entry name" value="ThiamineP_synth_sf"/>
</dbReference>
<evidence type="ECO:0000256" key="5">
    <source>
        <dbReference type="ARBA" id="ARBA00005165"/>
    </source>
</evidence>
<gene>
    <name evidence="19" type="ORF">SAPINGB_P005732</name>
</gene>
<dbReference type="RefSeq" id="XP_031856337.1">
    <property type="nucleotide sequence ID" value="XM_032000446.1"/>
</dbReference>
<comment type="function">
    <text evidence="3">Condenses 4-methyl-5-(beta-hydroxyethyl)thiazole monophosphate (THZ-P) and 2-methyl-4-amino-5-hydroxymethyl pyrimidine pyrophosphate (HMP-PP) to form thiamine monophosphate (TMP).</text>
</comment>
<dbReference type="Gene3D" id="3.40.1190.20">
    <property type="match status" value="1"/>
</dbReference>
<dbReference type="NCBIfam" id="TIGR00693">
    <property type="entry name" value="thiE"/>
    <property type="match status" value="1"/>
</dbReference>
<evidence type="ECO:0000256" key="14">
    <source>
        <dbReference type="ARBA" id="ARBA00047851"/>
    </source>
</evidence>
<keyword evidence="11" id="KW-0460">Magnesium</keyword>
<dbReference type="HAMAP" id="MF_00228">
    <property type="entry name" value="Thz_kinase"/>
    <property type="match status" value="1"/>
</dbReference>
<dbReference type="EMBL" id="CABVLU010000005">
    <property type="protein sequence ID" value="VVT57511.1"/>
    <property type="molecule type" value="Genomic_DNA"/>
</dbReference>